<dbReference type="Pfam" id="PF25591">
    <property type="entry name" value="LRV_2"/>
    <property type="match status" value="1"/>
</dbReference>
<dbReference type="Proteomes" id="UP000199352">
    <property type="component" value="Unassembled WGS sequence"/>
</dbReference>
<gene>
    <name evidence="2" type="ORF">SAMN05216188_120104</name>
</gene>
<dbReference type="RefSeq" id="WP_089958296.1">
    <property type="nucleotide sequence ID" value="NZ_FOFR01000020.1"/>
</dbReference>
<dbReference type="InterPro" id="IPR011989">
    <property type="entry name" value="ARM-like"/>
</dbReference>
<dbReference type="Gene3D" id="1.25.10.10">
    <property type="entry name" value="Leucine-rich Repeat Variant"/>
    <property type="match status" value="1"/>
</dbReference>
<name>A0A1H9U6H7_9PSEU</name>
<dbReference type="InterPro" id="IPR057893">
    <property type="entry name" value="LRV_2"/>
</dbReference>
<accession>A0A1H9U6H7</accession>
<organism evidence="2 3">
    <name type="scientific">Lentzea xinjiangensis</name>
    <dbReference type="NCBI Taxonomy" id="402600"/>
    <lineage>
        <taxon>Bacteria</taxon>
        <taxon>Bacillati</taxon>
        <taxon>Actinomycetota</taxon>
        <taxon>Actinomycetes</taxon>
        <taxon>Pseudonocardiales</taxon>
        <taxon>Pseudonocardiaceae</taxon>
        <taxon>Lentzea</taxon>
    </lineage>
</organism>
<evidence type="ECO:0000313" key="3">
    <source>
        <dbReference type="Proteomes" id="UP000199352"/>
    </source>
</evidence>
<feature type="domain" description="Leucine rich repeat variant" evidence="1">
    <location>
        <begin position="161"/>
        <end position="203"/>
    </location>
</feature>
<evidence type="ECO:0000313" key="2">
    <source>
        <dbReference type="EMBL" id="SES04861.1"/>
    </source>
</evidence>
<reference evidence="3" key="1">
    <citation type="submission" date="2016-10" db="EMBL/GenBank/DDBJ databases">
        <authorList>
            <person name="Varghese N."/>
            <person name="Submissions S."/>
        </authorList>
    </citation>
    <scope>NUCLEOTIDE SEQUENCE [LARGE SCALE GENOMIC DNA]</scope>
    <source>
        <strain evidence="3">CGMCC 4.3525</strain>
    </source>
</reference>
<dbReference type="AlphaFoldDB" id="A0A1H9U6H7"/>
<dbReference type="OrthoDB" id="3666466at2"/>
<sequence length="284" mass="29853">MSSEAALARALASNPATPAPVAAGLMRHHSARHCLAARTDLPADLYEQLASEVEPGVLARLARNPAVPGHVLRRLTGTRALRQELLRTPALPLDLLADVAATAHPGRFPVPRIASATRAELRTLAESGTTPVRRLVAAHPGLPPDLVERFVADADPGVAGAVAPTPQVPADRLRELVPRHGPRLCPRVALNPSCPPELLHHMALCVSSSAETYRAIARHPGARGETLLLCLGDAQARHLAAAHPNLPVETILELLGSEFTAGPAAANPSLPVHVMEELVDRSGA</sequence>
<proteinExistence type="predicted"/>
<evidence type="ECO:0000259" key="1">
    <source>
        <dbReference type="Pfam" id="PF25591"/>
    </source>
</evidence>
<dbReference type="EMBL" id="FOFR01000020">
    <property type="protein sequence ID" value="SES04861.1"/>
    <property type="molecule type" value="Genomic_DNA"/>
</dbReference>
<keyword evidence="3" id="KW-1185">Reference proteome</keyword>
<protein>
    <recommendedName>
        <fullName evidence="1">Leucine rich repeat variant domain-containing protein</fullName>
    </recommendedName>
</protein>
<dbReference type="STRING" id="402600.SAMN05216188_120104"/>